<dbReference type="EMBL" id="PNBA02000017">
    <property type="protein sequence ID" value="KAG6394232.1"/>
    <property type="molecule type" value="Genomic_DNA"/>
</dbReference>
<dbReference type="PANTHER" id="PTHR11604:SF49">
    <property type="entry name" value="PROFILIN-2"/>
    <property type="match status" value="1"/>
</dbReference>
<dbReference type="GO" id="GO:0005856">
    <property type="term" value="C:cytoskeleton"/>
    <property type="evidence" value="ECO:0007669"/>
    <property type="project" value="UniProtKB-SubCell"/>
</dbReference>
<keyword evidence="9" id="KW-1185">Reference proteome</keyword>
<keyword evidence="3" id="KW-0963">Cytoplasm</keyword>
<dbReference type="SUPFAM" id="SSF55770">
    <property type="entry name" value="Profilin (actin-binding protein)"/>
    <property type="match status" value="1"/>
</dbReference>
<comment type="subcellular location">
    <subcellularLocation>
        <location evidence="1">Cytoplasm</location>
        <location evidence="1">Cytoskeleton</location>
    </subcellularLocation>
</comment>
<reference evidence="8" key="1">
    <citation type="submission" date="2018-01" db="EMBL/GenBank/DDBJ databases">
        <authorList>
            <person name="Mao J.F."/>
        </authorList>
    </citation>
    <scope>NUCLEOTIDE SEQUENCE</scope>
    <source>
        <strain evidence="8">Huo1</strain>
        <tissue evidence="8">Leaf</tissue>
    </source>
</reference>
<dbReference type="Gene3D" id="3.30.450.30">
    <property type="entry name" value="Dynein light chain 2a, cytoplasmic"/>
    <property type="match status" value="1"/>
</dbReference>
<evidence type="ECO:0000256" key="7">
    <source>
        <dbReference type="ARBA" id="ARBA00032793"/>
    </source>
</evidence>
<keyword evidence="4" id="KW-0597">Phosphoprotein</keyword>
<sequence>MMNEFDNPGSLAPTGFHIGGSGYRVIRGEPGAVIRGEGKKVLRHDVTIKKTTLGLINGMYDGIRPGNMVVEEMGNYLIQQGL</sequence>
<evidence type="ECO:0000256" key="1">
    <source>
        <dbReference type="ARBA" id="ARBA00004245"/>
    </source>
</evidence>
<dbReference type="GO" id="GO:0003785">
    <property type="term" value="F:actin monomer binding"/>
    <property type="evidence" value="ECO:0007669"/>
    <property type="project" value="TreeGrafter"/>
</dbReference>
<keyword evidence="5" id="KW-0009">Actin-binding</keyword>
<organism evidence="8">
    <name type="scientific">Salvia splendens</name>
    <name type="common">Scarlet sage</name>
    <dbReference type="NCBI Taxonomy" id="180675"/>
    <lineage>
        <taxon>Eukaryota</taxon>
        <taxon>Viridiplantae</taxon>
        <taxon>Streptophyta</taxon>
        <taxon>Embryophyta</taxon>
        <taxon>Tracheophyta</taxon>
        <taxon>Spermatophyta</taxon>
        <taxon>Magnoliopsida</taxon>
        <taxon>eudicotyledons</taxon>
        <taxon>Gunneridae</taxon>
        <taxon>Pentapetalae</taxon>
        <taxon>asterids</taxon>
        <taxon>lamiids</taxon>
        <taxon>Lamiales</taxon>
        <taxon>Lamiaceae</taxon>
        <taxon>Nepetoideae</taxon>
        <taxon>Mentheae</taxon>
        <taxon>Salviinae</taxon>
        <taxon>Salvia</taxon>
        <taxon>Salvia subgen. Calosphace</taxon>
        <taxon>core Calosphace</taxon>
    </lineage>
</organism>
<dbReference type="PRINTS" id="PR01640">
    <property type="entry name" value="PROFILINPLNT"/>
</dbReference>
<evidence type="ECO:0000256" key="3">
    <source>
        <dbReference type="ARBA" id="ARBA00022490"/>
    </source>
</evidence>
<dbReference type="PRINTS" id="PR00392">
    <property type="entry name" value="PROFILIN"/>
</dbReference>
<dbReference type="GO" id="GO:0005938">
    <property type="term" value="C:cell cortex"/>
    <property type="evidence" value="ECO:0007669"/>
    <property type="project" value="TreeGrafter"/>
</dbReference>
<comment type="caution">
    <text evidence="8">The sequence shown here is derived from an EMBL/GenBank/DDBJ whole genome shotgun (WGS) entry which is preliminary data.</text>
</comment>
<dbReference type="AlphaFoldDB" id="A0A8X8Z7L0"/>
<dbReference type="Proteomes" id="UP000298416">
    <property type="component" value="Unassembled WGS sequence"/>
</dbReference>
<reference evidence="8" key="2">
    <citation type="submission" date="2020-08" db="EMBL/GenBank/DDBJ databases">
        <title>Plant Genome Project.</title>
        <authorList>
            <person name="Zhang R.-G."/>
        </authorList>
    </citation>
    <scope>NUCLEOTIDE SEQUENCE</scope>
    <source>
        <strain evidence="8">Huo1</strain>
        <tissue evidence="8">Leaf</tissue>
    </source>
</reference>
<dbReference type="Pfam" id="PF00235">
    <property type="entry name" value="Profilin"/>
    <property type="match status" value="1"/>
</dbReference>
<evidence type="ECO:0000313" key="8">
    <source>
        <dbReference type="EMBL" id="KAG6394232.1"/>
    </source>
</evidence>
<comment type="similarity">
    <text evidence="2">Belongs to the profilin family.</text>
</comment>
<evidence type="ECO:0000256" key="4">
    <source>
        <dbReference type="ARBA" id="ARBA00022553"/>
    </source>
</evidence>
<evidence type="ECO:0000313" key="9">
    <source>
        <dbReference type="Proteomes" id="UP000298416"/>
    </source>
</evidence>
<dbReference type="InterPro" id="IPR005455">
    <property type="entry name" value="PFN_euk"/>
</dbReference>
<name>A0A8X8Z7L0_SALSN</name>
<keyword evidence="6" id="KW-0206">Cytoskeleton</keyword>
<dbReference type="PANTHER" id="PTHR11604">
    <property type="entry name" value="PROFILIN"/>
    <property type="match status" value="1"/>
</dbReference>
<protein>
    <recommendedName>
        <fullName evidence="7">Pollen allergen Ole e 2</fullName>
    </recommendedName>
</protein>
<dbReference type="InterPro" id="IPR036140">
    <property type="entry name" value="PFN_sf"/>
</dbReference>
<proteinExistence type="inferred from homology"/>
<evidence type="ECO:0000256" key="2">
    <source>
        <dbReference type="ARBA" id="ARBA00010058"/>
    </source>
</evidence>
<evidence type="ECO:0000256" key="5">
    <source>
        <dbReference type="ARBA" id="ARBA00023203"/>
    </source>
</evidence>
<dbReference type="InterPro" id="IPR048278">
    <property type="entry name" value="PFN"/>
</dbReference>
<gene>
    <name evidence="8" type="ORF">SASPL_144813</name>
</gene>
<evidence type="ECO:0000256" key="6">
    <source>
        <dbReference type="ARBA" id="ARBA00023212"/>
    </source>
</evidence>
<accession>A0A8X8Z7L0</accession>